<dbReference type="CDD" id="cd23509">
    <property type="entry name" value="Gnk2-like"/>
    <property type="match status" value="1"/>
</dbReference>
<evidence type="ECO:0000256" key="1">
    <source>
        <dbReference type="ARBA" id="ARBA00022729"/>
    </source>
</evidence>
<dbReference type="Pfam" id="PF01657">
    <property type="entry name" value="Stress-antifung"/>
    <property type="match status" value="1"/>
</dbReference>
<evidence type="ECO:0000259" key="4">
    <source>
        <dbReference type="PROSITE" id="PS51473"/>
    </source>
</evidence>
<dbReference type="Gene3D" id="3.30.430.20">
    <property type="entry name" value="Gnk2 domain, C-X8-C-X2-C motif"/>
    <property type="match status" value="1"/>
</dbReference>
<keyword evidence="2" id="KW-0677">Repeat</keyword>
<evidence type="ECO:0000256" key="2">
    <source>
        <dbReference type="ARBA" id="ARBA00022737"/>
    </source>
</evidence>
<comment type="caution">
    <text evidence="5">The sequence shown here is derived from an EMBL/GenBank/DDBJ whole genome shotgun (WGS) entry which is preliminary data.</text>
</comment>
<reference evidence="5 6" key="1">
    <citation type="journal article" date="2020" name="Nat. Food">
        <title>A phased Vanilla planifolia genome enables genetic improvement of flavour and production.</title>
        <authorList>
            <person name="Hasing T."/>
            <person name="Tang H."/>
            <person name="Brym M."/>
            <person name="Khazi F."/>
            <person name="Huang T."/>
            <person name="Chambers A.H."/>
        </authorList>
    </citation>
    <scope>NUCLEOTIDE SEQUENCE [LARGE SCALE GENOMIC DNA]</scope>
    <source>
        <tissue evidence="5">Leaf</tissue>
    </source>
</reference>
<protein>
    <recommendedName>
        <fullName evidence="4">Gnk2-homologous domain-containing protein</fullName>
    </recommendedName>
</protein>
<gene>
    <name evidence="5" type="ORF">HPP92_012005</name>
</gene>
<accession>A0A835R1P6</accession>
<dbReference type="EMBL" id="JADCNM010000005">
    <property type="protein sequence ID" value="KAG0483921.1"/>
    <property type="molecule type" value="Genomic_DNA"/>
</dbReference>
<feature type="chain" id="PRO_5032765072" description="Gnk2-homologous domain-containing protein" evidence="3">
    <location>
        <begin position="25"/>
        <end position="151"/>
    </location>
</feature>
<evidence type="ECO:0000313" key="5">
    <source>
        <dbReference type="EMBL" id="KAG0483921.1"/>
    </source>
</evidence>
<sequence>MSSFSFLHLLVLQIILFYVAATYSQSLPYVNYCSGSSFNSSSSYASDLQLLDNLTHAISPSFYSTHAIGTTPFPRISALKQCRPDATAAICAECLDYAVNIGLTNAKRRMRQQQFCLLPLRLLRSSLLRHALYGPPSGEYGRYNIIQDKHV</sequence>
<evidence type="ECO:0000313" key="6">
    <source>
        <dbReference type="Proteomes" id="UP000639772"/>
    </source>
</evidence>
<dbReference type="PROSITE" id="PS51473">
    <property type="entry name" value="GNK2"/>
    <property type="match status" value="1"/>
</dbReference>
<dbReference type="InterPro" id="IPR038408">
    <property type="entry name" value="GNK2_sf"/>
</dbReference>
<dbReference type="Proteomes" id="UP000639772">
    <property type="component" value="Unassembled WGS sequence"/>
</dbReference>
<feature type="signal peptide" evidence="3">
    <location>
        <begin position="1"/>
        <end position="24"/>
    </location>
</feature>
<dbReference type="InterPro" id="IPR002902">
    <property type="entry name" value="GNK2"/>
</dbReference>
<keyword evidence="1 3" id="KW-0732">Signal</keyword>
<proteinExistence type="predicted"/>
<dbReference type="AlphaFoldDB" id="A0A835R1P6"/>
<name>A0A835R1P6_VANPL</name>
<feature type="domain" description="Gnk2-homologous" evidence="4">
    <location>
        <begin position="26"/>
        <end position="130"/>
    </location>
</feature>
<organism evidence="5 6">
    <name type="scientific">Vanilla planifolia</name>
    <name type="common">Vanilla</name>
    <dbReference type="NCBI Taxonomy" id="51239"/>
    <lineage>
        <taxon>Eukaryota</taxon>
        <taxon>Viridiplantae</taxon>
        <taxon>Streptophyta</taxon>
        <taxon>Embryophyta</taxon>
        <taxon>Tracheophyta</taxon>
        <taxon>Spermatophyta</taxon>
        <taxon>Magnoliopsida</taxon>
        <taxon>Liliopsida</taxon>
        <taxon>Asparagales</taxon>
        <taxon>Orchidaceae</taxon>
        <taxon>Vanilloideae</taxon>
        <taxon>Vanilleae</taxon>
        <taxon>Vanilla</taxon>
    </lineage>
</organism>
<evidence type="ECO:0000256" key="3">
    <source>
        <dbReference type="SAM" id="SignalP"/>
    </source>
</evidence>